<reference evidence="13 14" key="1">
    <citation type="journal article" date="2017" name="Int. J. Syst. Evol. Microbiol.">
        <title>Marinicauda algicola sp. nov., isolated from a marine red alga Rhodosorus marinus.</title>
        <authorList>
            <person name="Jeong S.E."/>
            <person name="Jeon S.H."/>
            <person name="Chun B.H."/>
            <person name="Kim D.W."/>
            <person name="Jeon C.O."/>
        </authorList>
    </citation>
    <scope>NUCLEOTIDE SEQUENCE [LARGE SCALE GENOMIC DNA]</scope>
    <source>
        <strain evidence="13 14">JCM 31718</strain>
    </source>
</reference>
<keyword evidence="4" id="KW-0997">Cell inner membrane</keyword>
<comment type="caution">
    <text evidence="13">The sequence shown here is derived from an EMBL/GenBank/DDBJ whole genome shotgun (WGS) entry which is preliminary data.</text>
</comment>
<keyword evidence="3" id="KW-1003">Cell membrane</keyword>
<organism evidence="13 14">
    <name type="scientific">Marinicauda algicola</name>
    <dbReference type="NCBI Taxonomy" id="2029849"/>
    <lineage>
        <taxon>Bacteria</taxon>
        <taxon>Pseudomonadati</taxon>
        <taxon>Pseudomonadota</taxon>
        <taxon>Alphaproteobacteria</taxon>
        <taxon>Maricaulales</taxon>
        <taxon>Maricaulaceae</taxon>
        <taxon>Marinicauda</taxon>
    </lineage>
</organism>
<dbReference type="Proteomes" id="UP000308054">
    <property type="component" value="Unassembled WGS sequence"/>
</dbReference>
<evidence type="ECO:0000313" key="14">
    <source>
        <dbReference type="Proteomes" id="UP000308054"/>
    </source>
</evidence>
<keyword evidence="8 10" id="KW-0472">Membrane</keyword>
<feature type="compositionally biased region" description="Basic residues" evidence="9">
    <location>
        <begin position="46"/>
        <end position="56"/>
    </location>
</feature>
<dbReference type="GO" id="GO:0015031">
    <property type="term" value="P:protein transport"/>
    <property type="evidence" value="ECO:0007669"/>
    <property type="project" value="UniProtKB-KW"/>
</dbReference>
<evidence type="ECO:0000256" key="3">
    <source>
        <dbReference type="ARBA" id="ARBA00022475"/>
    </source>
</evidence>
<gene>
    <name evidence="13" type="ORF">E5163_04525</name>
</gene>
<dbReference type="InterPro" id="IPR024961">
    <property type="entry name" value="T2SS_GspC_N"/>
</dbReference>
<dbReference type="InterPro" id="IPR036034">
    <property type="entry name" value="PDZ_sf"/>
</dbReference>
<dbReference type="GO" id="GO:0005886">
    <property type="term" value="C:plasma membrane"/>
    <property type="evidence" value="ECO:0007669"/>
    <property type="project" value="UniProtKB-SubCell"/>
</dbReference>
<dbReference type="Gene3D" id="2.30.42.10">
    <property type="match status" value="1"/>
</dbReference>
<evidence type="ECO:0000256" key="9">
    <source>
        <dbReference type="SAM" id="MobiDB-lite"/>
    </source>
</evidence>
<accession>A0A4S2H505</accession>
<name>A0A4S2H505_9PROT</name>
<dbReference type="Pfam" id="PF11356">
    <property type="entry name" value="T2SSC"/>
    <property type="match status" value="1"/>
</dbReference>
<evidence type="ECO:0000256" key="5">
    <source>
        <dbReference type="ARBA" id="ARBA00022692"/>
    </source>
</evidence>
<evidence type="ECO:0000313" key="13">
    <source>
        <dbReference type="EMBL" id="TGY90392.1"/>
    </source>
</evidence>
<sequence length="379" mass="39559">MSPPSRPPARRSSSTATRSERPSRSTCRARSRTRATGPAEHGGRASIRRSALRARKNREVSLGQTGSPAFLDAGRAGKEEGMNAVESMGQAGTAGRTPARIGRARLAAGTAEIALAALIALLLARALWFVVYGADAVRIDLDLAGPAPAERAGESGADLSILSEGVLFAARATPDAGEAVADAPETQLDLTLRGVRRGSDPQSGTAVVQSPELGQRTLPVGAEIAPGVVLEAVYSDRVIINRRGVRESLLLREDARARTSLLRPAGEDAPEAVETTVTPPPASPGAARLTEADWVRGLRLERAETAGEAVGYGVLDTSDPVLLDTVGLQAGDIITHVNGRALTGSVNTLEVLEELAESSRASFVVLRGGEARTIEVNLR</sequence>
<comment type="subcellular location">
    <subcellularLocation>
        <location evidence="1">Cell inner membrane</location>
    </subcellularLocation>
</comment>
<keyword evidence="2" id="KW-0813">Transport</keyword>
<evidence type="ECO:0000256" key="10">
    <source>
        <dbReference type="SAM" id="Phobius"/>
    </source>
</evidence>
<proteinExistence type="predicted"/>
<dbReference type="AlphaFoldDB" id="A0A4S2H505"/>
<evidence type="ECO:0000256" key="6">
    <source>
        <dbReference type="ARBA" id="ARBA00022927"/>
    </source>
</evidence>
<protein>
    <submittedName>
        <fullName evidence="13">Uncharacterized protein</fullName>
    </submittedName>
</protein>
<evidence type="ECO:0000259" key="11">
    <source>
        <dbReference type="Pfam" id="PF11356"/>
    </source>
</evidence>
<evidence type="ECO:0000256" key="4">
    <source>
        <dbReference type="ARBA" id="ARBA00022519"/>
    </source>
</evidence>
<evidence type="ECO:0000256" key="1">
    <source>
        <dbReference type="ARBA" id="ARBA00004533"/>
    </source>
</evidence>
<dbReference type="SUPFAM" id="SSF50156">
    <property type="entry name" value="PDZ domain-like"/>
    <property type="match status" value="1"/>
</dbReference>
<keyword evidence="6" id="KW-0653">Protein transport</keyword>
<feature type="domain" description="Type II secretion system protein GspC N-terminal" evidence="11">
    <location>
        <begin position="115"/>
        <end position="251"/>
    </location>
</feature>
<keyword evidence="5 10" id="KW-0812">Transmembrane</keyword>
<dbReference type="InterPro" id="IPR001478">
    <property type="entry name" value="PDZ"/>
</dbReference>
<feature type="domain" description="PDZ" evidence="12">
    <location>
        <begin position="325"/>
        <end position="378"/>
    </location>
</feature>
<feature type="region of interest" description="Disordered" evidence="9">
    <location>
        <begin position="265"/>
        <end position="285"/>
    </location>
</feature>
<dbReference type="EMBL" id="SRXW01000001">
    <property type="protein sequence ID" value="TGY90392.1"/>
    <property type="molecule type" value="Genomic_DNA"/>
</dbReference>
<dbReference type="Pfam" id="PF13180">
    <property type="entry name" value="PDZ_2"/>
    <property type="match status" value="1"/>
</dbReference>
<evidence type="ECO:0000259" key="12">
    <source>
        <dbReference type="Pfam" id="PF13180"/>
    </source>
</evidence>
<feature type="transmembrane region" description="Helical" evidence="10">
    <location>
        <begin position="106"/>
        <end position="131"/>
    </location>
</feature>
<evidence type="ECO:0000256" key="2">
    <source>
        <dbReference type="ARBA" id="ARBA00022448"/>
    </source>
</evidence>
<keyword evidence="14" id="KW-1185">Reference proteome</keyword>
<feature type="region of interest" description="Disordered" evidence="9">
    <location>
        <begin position="1"/>
        <end position="74"/>
    </location>
</feature>
<dbReference type="Gene3D" id="2.30.30.830">
    <property type="match status" value="1"/>
</dbReference>
<keyword evidence="7 10" id="KW-1133">Transmembrane helix</keyword>
<evidence type="ECO:0000256" key="8">
    <source>
        <dbReference type="ARBA" id="ARBA00023136"/>
    </source>
</evidence>
<evidence type="ECO:0000256" key="7">
    <source>
        <dbReference type="ARBA" id="ARBA00022989"/>
    </source>
</evidence>